<dbReference type="NCBIfam" id="TIGR00857">
    <property type="entry name" value="pyrC_multi"/>
    <property type="match status" value="1"/>
</dbReference>
<name>A0A7G1G9S1_9BACT</name>
<dbReference type="AlphaFoldDB" id="A0A7G1G9S1"/>
<protein>
    <submittedName>
        <fullName evidence="3">Dihydroorotase</fullName>
    </submittedName>
</protein>
<dbReference type="KEGG" id="ocy:OSSY52_21550"/>
<dbReference type="SUPFAM" id="SSF51338">
    <property type="entry name" value="Composite domain of metallo-dependent hydrolases"/>
    <property type="match status" value="1"/>
</dbReference>
<dbReference type="GO" id="GO:0004038">
    <property type="term" value="F:allantoinase activity"/>
    <property type="evidence" value="ECO:0007669"/>
    <property type="project" value="TreeGrafter"/>
</dbReference>
<keyword evidence="4" id="KW-1185">Reference proteome</keyword>
<dbReference type="Pfam" id="PF01979">
    <property type="entry name" value="Amidohydro_1"/>
    <property type="match status" value="1"/>
</dbReference>
<sequence length="359" mass="40128">MHVHLRSPGYEYKETLETGLKAAVHGGITTIGMMPNTNPTIDTLELIKNLNEQIKKINLSNVLFIPALTKNRDGKELVNISEIQNYAVGFSDDGSPINNTNLMLKALKILKKPIIDHCEVTGLNGSMREGVYSNLYKIKGIPDISETIMAFRDIEVSRNTGAHIHIAHISTKRTVKIIRDAKKQGINITCEATHNHFLFKDIDVKNANYKVNPPLPTQEDLEELINGIKDGTIDILITDHAPHSKEEKERNIENSPFGISGLETFLSGILMISKKHSIPLKKLINMVTHNPAKIFNLKNVGDIKEGYNADLTIFDTNKNWKVTEETLYSKGKNTPFLNMNIPGVVEKTIINGVIKYEEG</sequence>
<dbReference type="InParanoid" id="A0A7G1G9S1"/>
<feature type="domain" description="Amidohydrolase-related" evidence="2">
    <location>
        <begin position="1"/>
        <end position="354"/>
    </location>
</feature>
<dbReference type="Gene3D" id="3.20.20.140">
    <property type="entry name" value="Metal-dependent hydrolases"/>
    <property type="match status" value="1"/>
</dbReference>
<evidence type="ECO:0000313" key="4">
    <source>
        <dbReference type="Proteomes" id="UP000516361"/>
    </source>
</evidence>
<dbReference type="Proteomes" id="UP000516361">
    <property type="component" value="Chromosome"/>
</dbReference>
<evidence type="ECO:0000259" key="2">
    <source>
        <dbReference type="Pfam" id="PF01979"/>
    </source>
</evidence>
<dbReference type="GO" id="GO:0004151">
    <property type="term" value="F:dihydroorotase activity"/>
    <property type="evidence" value="ECO:0007669"/>
    <property type="project" value="InterPro"/>
</dbReference>
<accession>A0A7G1G9S1</accession>
<dbReference type="Gene3D" id="2.30.40.10">
    <property type="entry name" value="Urease, subunit C, domain 1"/>
    <property type="match status" value="1"/>
</dbReference>
<dbReference type="InterPro" id="IPR032466">
    <property type="entry name" value="Metal_Hydrolase"/>
</dbReference>
<evidence type="ECO:0000256" key="1">
    <source>
        <dbReference type="ARBA" id="ARBA00022975"/>
    </source>
</evidence>
<dbReference type="PANTHER" id="PTHR43668:SF2">
    <property type="entry name" value="ALLANTOINASE"/>
    <property type="match status" value="1"/>
</dbReference>
<dbReference type="GO" id="GO:0006145">
    <property type="term" value="P:purine nucleobase catabolic process"/>
    <property type="evidence" value="ECO:0007669"/>
    <property type="project" value="TreeGrafter"/>
</dbReference>
<dbReference type="InterPro" id="IPR004722">
    <property type="entry name" value="DHOase"/>
</dbReference>
<dbReference type="GO" id="GO:0006221">
    <property type="term" value="P:pyrimidine nucleotide biosynthetic process"/>
    <property type="evidence" value="ECO:0007669"/>
    <property type="project" value="UniProtKB-KW"/>
</dbReference>
<dbReference type="CDD" id="cd01317">
    <property type="entry name" value="DHOase_IIa"/>
    <property type="match status" value="1"/>
</dbReference>
<dbReference type="GO" id="GO:0005737">
    <property type="term" value="C:cytoplasm"/>
    <property type="evidence" value="ECO:0007669"/>
    <property type="project" value="TreeGrafter"/>
</dbReference>
<dbReference type="EMBL" id="AP018712">
    <property type="protein sequence ID" value="BBE32014.1"/>
    <property type="molecule type" value="Genomic_DNA"/>
</dbReference>
<dbReference type="PANTHER" id="PTHR43668">
    <property type="entry name" value="ALLANTOINASE"/>
    <property type="match status" value="1"/>
</dbReference>
<dbReference type="InterPro" id="IPR050138">
    <property type="entry name" value="DHOase/Allantoinase_Hydrolase"/>
</dbReference>
<dbReference type="SUPFAM" id="SSF51556">
    <property type="entry name" value="Metallo-dependent hydrolases"/>
    <property type="match status" value="1"/>
</dbReference>
<keyword evidence="1" id="KW-0665">Pyrimidine biosynthesis</keyword>
<dbReference type="InterPro" id="IPR011059">
    <property type="entry name" value="Metal-dep_hydrolase_composite"/>
</dbReference>
<organism evidence="3 4">
    <name type="scientific">Tepiditoga spiralis</name>
    <dbReference type="NCBI Taxonomy" id="2108365"/>
    <lineage>
        <taxon>Bacteria</taxon>
        <taxon>Thermotogati</taxon>
        <taxon>Thermotogota</taxon>
        <taxon>Thermotogae</taxon>
        <taxon>Petrotogales</taxon>
        <taxon>Petrotogaceae</taxon>
        <taxon>Tepiditoga</taxon>
    </lineage>
</organism>
<dbReference type="FunCoup" id="A0A7G1G9S1">
    <property type="interactions" value="237"/>
</dbReference>
<reference evidence="3 4" key="1">
    <citation type="submission" date="2018-06" db="EMBL/GenBank/DDBJ databases">
        <title>Genome sequencing of Oceanotoga sp. sy52.</title>
        <authorList>
            <person name="Mori K."/>
        </authorList>
    </citation>
    <scope>NUCLEOTIDE SEQUENCE [LARGE SCALE GENOMIC DNA]</scope>
    <source>
        <strain evidence="4">sy52</strain>
    </source>
</reference>
<proteinExistence type="predicted"/>
<evidence type="ECO:0000313" key="3">
    <source>
        <dbReference type="EMBL" id="BBE32014.1"/>
    </source>
</evidence>
<gene>
    <name evidence="3" type="primary">pyrC</name>
    <name evidence="3" type="ORF">OSSY52_21550</name>
</gene>
<dbReference type="InterPro" id="IPR006680">
    <property type="entry name" value="Amidohydro-rel"/>
</dbReference>
<dbReference type="GO" id="GO:0046872">
    <property type="term" value="F:metal ion binding"/>
    <property type="evidence" value="ECO:0007669"/>
    <property type="project" value="InterPro"/>
</dbReference>